<comment type="caution">
    <text evidence="2">The sequence shown here is derived from an EMBL/GenBank/DDBJ whole genome shotgun (WGS) entry which is preliminary data.</text>
</comment>
<keyword evidence="3" id="KW-1185">Reference proteome</keyword>
<evidence type="ECO:0000313" key="3">
    <source>
        <dbReference type="Proteomes" id="UP000821866"/>
    </source>
</evidence>
<sequence>MAVKRRYRMFRSSSSCTELFWQSQSDTSSARQLRISKATIAVAASLILLLMLFVSMSVALHRRRRGQPECESLHLAIARLFAANQHRRHGRTRCGRRWLPSDRGRIGWLTVATSRVWQAGLQQLRPEDTRAHRQGTEQAARGRCAWLTWWEVAALCAETQRVVPLG</sequence>
<evidence type="ECO:0000313" key="2">
    <source>
        <dbReference type="EMBL" id="KAH8027728.1"/>
    </source>
</evidence>
<dbReference type="Proteomes" id="UP000821866">
    <property type="component" value="Chromosome 4"/>
</dbReference>
<gene>
    <name evidence="2" type="ORF">HPB51_007510</name>
</gene>
<feature type="transmembrane region" description="Helical" evidence="1">
    <location>
        <begin position="38"/>
        <end position="60"/>
    </location>
</feature>
<keyword evidence="1" id="KW-0472">Membrane</keyword>
<reference evidence="2" key="2">
    <citation type="submission" date="2021-09" db="EMBL/GenBank/DDBJ databases">
        <authorList>
            <person name="Jia N."/>
            <person name="Wang J."/>
            <person name="Shi W."/>
            <person name="Du L."/>
            <person name="Sun Y."/>
            <person name="Zhan W."/>
            <person name="Jiang J."/>
            <person name="Wang Q."/>
            <person name="Zhang B."/>
            <person name="Ji P."/>
            <person name="Sakyi L.B."/>
            <person name="Cui X."/>
            <person name="Yuan T."/>
            <person name="Jiang B."/>
            <person name="Yang W."/>
            <person name="Lam T.T.-Y."/>
            <person name="Chang Q."/>
            <person name="Ding S."/>
            <person name="Wang X."/>
            <person name="Zhu J."/>
            <person name="Ruan X."/>
            <person name="Zhao L."/>
            <person name="Wei J."/>
            <person name="Que T."/>
            <person name="Du C."/>
            <person name="Cheng J."/>
            <person name="Dai P."/>
            <person name="Han X."/>
            <person name="Huang E."/>
            <person name="Gao Y."/>
            <person name="Liu J."/>
            <person name="Shao H."/>
            <person name="Ye R."/>
            <person name="Li L."/>
            <person name="Wei W."/>
            <person name="Wang X."/>
            <person name="Wang C."/>
            <person name="Huo Q."/>
            <person name="Li W."/>
            <person name="Guo W."/>
            <person name="Chen H."/>
            <person name="Chen S."/>
            <person name="Zhou L."/>
            <person name="Zhou L."/>
            <person name="Ni X."/>
            <person name="Tian J."/>
            <person name="Zhou Y."/>
            <person name="Sheng Y."/>
            <person name="Liu T."/>
            <person name="Pan Y."/>
            <person name="Xia L."/>
            <person name="Li J."/>
            <person name="Zhao F."/>
            <person name="Cao W."/>
        </authorList>
    </citation>
    <scope>NUCLEOTIDE SEQUENCE</scope>
    <source>
        <strain evidence="2">Rmic-2018</strain>
        <tissue evidence="2">Larvae</tissue>
    </source>
</reference>
<proteinExistence type="predicted"/>
<evidence type="ECO:0000256" key="1">
    <source>
        <dbReference type="SAM" id="Phobius"/>
    </source>
</evidence>
<dbReference type="EMBL" id="JABSTU010000006">
    <property type="protein sequence ID" value="KAH8027728.1"/>
    <property type="molecule type" value="Genomic_DNA"/>
</dbReference>
<name>A0A9J6E120_RHIMP</name>
<accession>A0A9J6E120</accession>
<protein>
    <submittedName>
        <fullName evidence="2">Uncharacterized protein</fullName>
    </submittedName>
</protein>
<keyword evidence="1" id="KW-1133">Transmembrane helix</keyword>
<dbReference type="AlphaFoldDB" id="A0A9J6E120"/>
<reference evidence="2" key="1">
    <citation type="journal article" date="2020" name="Cell">
        <title>Large-Scale Comparative Analyses of Tick Genomes Elucidate Their Genetic Diversity and Vector Capacities.</title>
        <authorList>
            <consortium name="Tick Genome and Microbiome Consortium (TIGMIC)"/>
            <person name="Jia N."/>
            <person name="Wang J."/>
            <person name="Shi W."/>
            <person name="Du L."/>
            <person name="Sun Y."/>
            <person name="Zhan W."/>
            <person name="Jiang J.F."/>
            <person name="Wang Q."/>
            <person name="Zhang B."/>
            <person name="Ji P."/>
            <person name="Bell-Sakyi L."/>
            <person name="Cui X.M."/>
            <person name="Yuan T.T."/>
            <person name="Jiang B.G."/>
            <person name="Yang W.F."/>
            <person name="Lam T.T."/>
            <person name="Chang Q.C."/>
            <person name="Ding S.J."/>
            <person name="Wang X.J."/>
            <person name="Zhu J.G."/>
            <person name="Ruan X.D."/>
            <person name="Zhao L."/>
            <person name="Wei J.T."/>
            <person name="Ye R.Z."/>
            <person name="Que T.C."/>
            <person name="Du C.H."/>
            <person name="Zhou Y.H."/>
            <person name="Cheng J.X."/>
            <person name="Dai P.F."/>
            <person name="Guo W.B."/>
            <person name="Han X.H."/>
            <person name="Huang E.J."/>
            <person name="Li L.F."/>
            <person name="Wei W."/>
            <person name="Gao Y.C."/>
            <person name="Liu J.Z."/>
            <person name="Shao H.Z."/>
            <person name="Wang X."/>
            <person name="Wang C.C."/>
            <person name="Yang T.C."/>
            <person name="Huo Q.B."/>
            <person name="Li W."/>
            <person name="Chen H.Y."/>
            <person name="Chen S.E."/>
            <person name="Zhou L.G."/>
            <person name="Ni X.B."/>
            <person name="Tian J.H."/>
            <person name="Sheng Y."/>
            <person name="Liu T."/>
            <person name="Pan Y.S."/>
            <person name="Xia L.Y."/>
            <person name="Li J."/>
            <person name="Zhao F."/>
            <person name="Cao W.C."/>
        </authorList>
    </citation>
    <scope>NUCLEOTIDE SEQUENCE</scope>
    <source>
        <strain evidence="2">Rmic-2018</strain>
    </source>
</reference>
<organism evidence="2 3">
    <name type="scientific">Rhipicephalus microplus</name>
    <name type="common">Cattle tick</name>
    <name type="synonym">Boophilus microplus</name>
    <dbReference type="NCBI Taxonomy" id="6941"/>
    <lineage>
        <taxon>Eukaryota</taxon>
        <taxon>Metazoa</taxon>
        <taxon>Ecdysozoa</taxon>
        <taxon>Arthropoda</taxon>
        <taxon>Chelicerata</taxon>
        <taxon>Arachnida</taxon>
        <taxon>Acari</taxon>
        <taxon>Parasitiformes</taxon>
        <taxon>Ixodida</taxon>
        <taxon>Ixodoidea</taxon>
        <taxon>Ixodidae</taxon>
        <taxon>Rhipicephalinae</taxon>
        <taxon>Rhipicephalus</taxon>
        <taxon>Boophilus</taxon>
    </lineage>
</organism>
<keyword evidence="1" id="KW-0812">Transmembrane</keyword>